<reference evidence="2" key="1">
    <citation type="submission" date="2014-10" db="EMBL/GenBank/DDBJ databases">
        <title>Host range determinants in two T5-related coliphages isolated from horse feces.</title>
        <authorList>
            <person name="Golomidova A.K."/>
            <person name="Kulikov E.E."/>
            <person name="Letarov A.V."/>
            <person name="Prokhorov N.S."/>
        </authorList>
    </citation>
    <scope>NUCLEOTIDE SEQUENCE [LARGE SCALE GENOMIC DNA]</scope>
</reference>
<reference evidence="1 2" key="2">
    <citation type="journal article" date="2015" name="Arch. Virol.">
        <title>Complete genome sequences of T5-related Escherichia coli bacteriophages DT57C and DT571/2 isolated from horse feces.</title>
        <authorList>
            <person name="Golomidova A.K."/>
            <person name="Kulikov E.E."/>
            <person name="Prokhorov N.S."/>
            <person name="Guerrero-Ferreira R.C."/>
            <person name="Ksenzenko V.N."/>
            <person name="Tarasyan K.K."/>
            <person name="Letarov A.V."/>
        </authorList>
    </citation>
    <scope>NUCLEOTIDE SEQUENCE [LARGE SCALE GENOMIC DNA]</scope>
</reference>
<evidence type="ECO:0000313" key="2">
    <source>
        <dbReference type="Proteomes" id="UP000031089"/>
    </source>
</evidence>
<proteinExistence type="predicted"/>
<evidence type="ECO:0000313" key="1">
    <source>
        <dbReference type="EMBL" id="AJA41730.1"/>
    </source>
</evidence>
<name>A0A0A7RSX4_9CAUD</name>
<accession>A0A0A7RSX4</accession>
<organism evidence="1 2">
    <name type="scientific">Escherichia phage DT571/2</name>
    <dbReference type="NCBI Taxonomy" id="1567007"/>
    <lineage>
        <taxon>Viruses</taxon>
        <taxon>Duplodnaviria</taxon>
        <taxon>Heunggongvirae</taxon>
        <taxon>Uroviricota</taxon>
        <taxon>Caudoviricetes</taxon>
        <taxon>Demerecviridae</taxon>
        <taxon>Markadamsvirinae</taxon>
        <taxon>Tequintavirus</taxon>
        <taxon>Tequintavirus DT5712</taxon>
    </lineage>
</organism>
<gene>
    <name evidence="1" type="ORF">DT5712_000077</name>
</gene>
<keyword evidence="2" id="KW-1185">Reference proteome</keyword>
<protein>
    <submittedName>
        <fullName evidence="1">Uncharacterized protein</fullName>
    </submittedName>
</protein>
<sequence length="70" mass="8107">MRIHKVDKDRIYFVMDSGAYGSILREDVTKFCLINTWMDKEKIDPRSGICLSEPALLIANAEIELFEDIE</sequence>
<dbReference type="EMBL" id="KM979355">
    <property type="protein sequence ID" value="AJA41730.1"/>
    <property type="molecule type" value="Genomic_DNA"/>
</dbReference>
<dbReference type="Proteomes" id="UP000031089">
    <property type="component" value="Segment"/>
</dbReference>